<comment type="caution">
    <text evidence="2">The sequence shown here is derived from an EMBL/GenBank/DDBJ whole genome shotgun (WGS) entry which is preliminary data.</text>
</comment>
<keyword evidence="3" id="KW-1185">Reference proteome</keyword>
<dbReference type="InterPro" id="IPR003779">
    <property type="entry name" value="CMD-like"/>
</dbReference>
<reference evidence="2 3" key="1">
    <citation type="submission" date="2024-06" db="EMBL/GenBank/DDBJ databases">
        <title>Draft genome sequence of Geodermatophilus badlandi, a novel member of the Geodermatophilaceae isolated from badland sedimentary rocks in the Red desert, Wyoming, USA.</title>
        <authorList>
            <person name="Ben Tekaya S."/>
            <person name="Nouioui I."/>
            <person name="Flores G.M."/>
            <person name="Shaal M.N."/>
            <person name="Bredoire F."/>
            <person name="Basile F."/>
            <person name="Van Diepen L."/>
            <person name="Ward N.L."/>
        </authorList>
    </citation>
    <scope>NUCLEOTIDE SEQUENCE [LARGE SCALE GENOMIC DNA]</scope>
    <source>
        <strain evidence="2 3">WL48A</strain>
    </source>
</reference>
<feature type="domain" description="Carboxymuconolactone decarboxylase-like" evidence="1">
    <location>
        <begin position="55"/>
        <end position="127"/>
    </location>
</feature>
<name>A0ABV3X9P0_9ACTN</name>
<dbReference type="PANTHER" id="PTHR34846">
    <property type="entry name" value="4-CARBOXYMUCONOLACTONE DECARBOXYLASE FAMILY PROTEIN (AFU_ORTHOLOGUE AFUA_6G11590)"/>
    <property type="match status" value="1"/>
</dbReference>
<dbReference type="Pfam" id="PF02627">
    <property type="entry name" value="CMD"/>
    <property type="match status" value="1"/>
</dbReference>
<dbReference type="EMBL" id="JBFNXQ010000004">
    <property type="protein sequence ID" value="MEX5717251.1"/>
    <property type="molecule type" value="Genomic_DNA"/>
</dbReference>
<gene>
    <name evidence="2" type="ORF">ABQ292_02580</name>
</gene>
<dbReference type="RefSeq" id="WP_369202895.1">
    <property type="nucleotide sequence ID" value="NZ_JBFNXQ010000004.1"/>
</dbReference>
<organism evidence="2 3">
    <name type="scientific">Geodermatophilus maliterrae</name>
    <dbReference type="NCBI Taxonomy" id="3162531"/>
    <lineage>
        <taxon>Bacteria</taxon>
        <taxon>Bacillati</taxon>
        <taxon>Actinomycetota</taxon>
        <taxon>Actinomycetes</taxon>
        <taxon>Geodermatophilales</taxon>
        <taxon>Geodermatophilaceae</taxon>
        <taxon>Geodermatophilus</taxon>
    </lineage>
</organism>
<protein>
    <submittedName>
        <fullName evidence="2">Carboxymuconolactone decarboxylase family protein</fullName>
    </submittedName>
</protein>
<accession>A0ABV3X9P0</accession>
<dbReference type="Gene3D" id="1.20.1290.10">
    <property type="entry name" value="AhpD-like"/>
    <property type="match status" value="1"/>
</dbReference>
<evidence type="ECO:0000259" key="1">
    <source>
        <dbReference type="Pfam" id="PF02627"/>
    </source>
</evidence>
<proteinExistence type="predicted"/>
<dbReference type="PANTHER" id="PTHR34846:SF10">
    <property type="entry name" value="CYTOPLASMIC PROTEIN"/>
    <property type="match status" value="1"/>
</dbReference>
<sequence>MTRSSTARIPLDPPRTVVYRLTEWYSRRRFGTVADPAAAMGHNPRVLVTNARHEMALEKWHALDPTLKDLAQMASAVTIGCSWCVDFGYWVATRKGTDPVKLRDVPRWRDSDVFTDLERRVLAYAEAMSATPPAVTDEMVAGLRRDLDDAALVELTMMVAVENSRSRFNSALGLTSQGFRDRCEVPAGSARVTGARSS</sequence>
<dbReference type="SUPFAM" id="SSF69118">
    <property type="entry name" value="AhpD-like"/>
    <property type="match status" value="1"/>
</dbReference>
<dbReference type="Proteomes" id="UP001560045">
    <property type="component" value="Unassembled WGS sequence"/>
</dbReference>
<evidence type="ECO:0000313" key="3">
    <source>
        <dbReference type="Proteomes" id="UP001560045"/>
    </source>
</evidence>
<dbReference type="InterPro" id="IPR029032">
    <property type="entry name" value="AhpD-like"/>
</dbReference>
<evidence type="ECO:0000313" key="2">
    <source>
        <dbReference type="EMBL" id="MEX5717251.1"/>
    </source>
</evidence>